<protein>
    <recommendedName>
        <fullName evidence="1">HTH araC/xylS-type domain-containing protein</fullName>
    </recommendedName>
</protein>
<dbReference type="EMBL" id="AP025730">
    <property type="protein sequence ID" value="BDI06911.1"/>
    <property type="molecule type" value="Genomic_DNA"/>
</dbReference>
<proteinExistence type="predicted"/>
<feature type="domain" description="HTH araC/xylS-type" evidence="1">
    <location>
        <begin position="197"/>
        <end position="288"/>
    </location>
</feature>
<gene>
    <name evidence="2" type="ORF">CATMQ487_38810</name>
</gene>
<evidence type="ECO:0000259" key="1">
    <source>
        <dbReference type="PROSITE" id="PS01124"/>
    </source>
</evidence>
<keyword evidence="3" id="KW-1185">Reference proteome</keyword>
<reference evidence="2" key="1">
    <citation type="submission" date="2022-04" db="EMBL/GenBank/DDBJ databases">
        <title>Whole genome sequence of Sphaerotilus sp. FB-5.</title>
        <authorList>
            <person name="Takeda M."/>
            <person name="Narihara S."/>
            <person name="Akimoto M."/>
            <person name="Akimoto R."/>
            <person name="Nishiyashiki S."/>
            <person name="Murakami T."/>
        </authorList>
    </citation>
    <scope>NUCLEOTIDE SEQUENCE</scope>
    <source>
        <strain evidence="2">FB-5</strain>
    </source>
</reference>
<dbReference type="RefSeq" id="WP_251970150.1">
    <property type="nucleotide sequence ID" value="NZ_AP025730.1"/>
</dbReference>
<accession>A0ABN6PUX0</accession>
<dbReference type="InterPro" id="IPR018060">
    <property type="entry name" value="HTH_AraC"/>
</dbReference>
<dbReference type="Proteomes" id="UP001057498">
    <property type="component" value="Chromosome"/>
</dbReference>
<evidence type="ECO:0000313" key="2">
    <source>
        <dbReference type="EMBL" id="BDI06911.1"/>
    </source>
</evidence>
<dbReference type="SMART" id="SM00342">
    <property type="entry name" value="HTH_ARAC"/>
    <property type="match status" value="1"/>
</dbReference>
<name>A0ABN6PUX0_9BURK</name>
<evidence type="ECO:0000313" key="3">
    <source>
        <dbReference type="Proteomes" id="UP001057498"/>
    </source>
</evidence>
<dbReference type="PROSITE" id="PS01124">
    <property type="entry name" value="HTH_ARAC_FAMILY_2"/>
    <property type="match status" value="1"/>
</dbReference>
<dbReference type="Pfam" id="PF12833">
    <property type="entry name" value="HTH_18"/>
    <property type="match status" value="1"/>
</dbReference>
<dbReference type="Gene3D" id="1.10.10.60">
    <property type="entry name" value="Homeodomain-like"/>
    <property type="match status" value="1"/>
</dbReference>
<organism evidence="2 3">
    <name type="scientific">Sphaerotilus microaerophilus</name>
    <dbReference type="NCBI Taxonomy" id="2914710"/>
    <lineage>
        <taxon>Bacteria</taxon>
        <taxon>Pseudomonadati</taxon>
        <taxon>Pseudomonadota</taxon>
        <taxon>Betaproteobacteria</taxon>
        <taxon>Burkholderiales</taxon>
        <taxon>Sphaerotilaceae</taxon>
        <taxon>Sphaerotilus</taxon>
    </lineage>
</organism>
<sequence length="302" mass="33809">MFTPLIDRALAAPAASAAPAAFHEPRSVMLPPRLSLASCVRGHIVRRTVGLPLAPEQRANHFPASLLCAIHWFFEGEAEVLRRGDQAVRESTPRLCVIGPHRVPVVSHNPGAVDALMVALTPMAVEALTGVSMADLVDRVLPFEQVFDAEWQAMARAVFDAPDDADRIRVVEDFLEPRWLGLRDQSIPRATRYRFWAENLALRAAQSGVGSSLRQVERRIKRWTGQPPRDLRRMLRAEESFYRCVAAYQRGEVDWATAALDSGYADQAHLCREVRRITGLSPAALLAAIEREESFWIYRLDP</sequence>